<keyword evidence="3" id="KW-0436">Ligase</keyword>
<keyword evidence="5" id="KW-0067">ATP-binding</keyword>
<accession>A0A976NYT1</accession>
<dbReference type="KEGG" id="blac:94353512"/>
<proteinExistence type="predicted"/>
<dbReference type="SUPFAM" id="SSF56042">
    <property type="entry name" value="PurM C-terminal domain-like"/>
    <property type="match status" value="1"/>
</dbReference>
<dbReference type="GO" id="GO:0004637">
    <property type="term" value="F:phosphoribosylamine-glycine ligase activity"/>
    <property type="evidence" value="ECO:0007669"/>
    <property type="project" value="TreeGrafter"/>
</dbReference>
<evidence type="ECO:0000256" key="1">
    <source>
        <dbReference type="ARBA" id="ARBA00004686"/>
    </source>
</evidence>
<dbReference type="OrthoDB" id="2018833at2759"/>
<dbReference type="Gene3D" id="3.90.650.10">
    <property type="entry name" value="PurM-like C-terminal domain"/>
    <property type="match status" value="1"/>
</dbReference>
<dbReference type="InterPro" id="IPR010918">
    <property type="entry name" value="PurM-like_C_dom"/>
</dbReference>
<evidence type="ECO:0000313" key="8">
    <source>
        <dbReference type="Proteomes" id="UP000294530"/>
    </source>
</evidence>
<dbReference type="AlphaFoldDB" id="A0A976NYT1"/>
<feature type="domain" description="PurM-like C-terminal" evidence="6">
    <location>
        <begin position="13"/>
        <end position="136"/>
    </location>
</feature>
<dbReference type="InterPro" id="IPR036676">
    <property type="entry name" value="PurM-like_C_sf"/>
</dbReference>
<comment type="pathway">
    <text evidence="1">Purine metabolism; IMP biosynthesis via de novo pathway; 5-amino-1-(5-phospho-D-ribosyl)imidazole from N(2)-formyl-N(1)-(5-phospho-D-ribosyl)glycinamide: step 2/2.</text>
</comment>
<dbReference type="Proteomes" id="UP000294530">
    <property type="component" value="Unassembled WGS sequence"/>
</dbReference>
<dbReference type="EMBL" id="SHOA02000001">
    <property type="protein sequence ID" value="TDH73000.1"/>
    <property type="molecule type" value="Genomic_DNA"/>
</dbReference>
<dbReference type="GeneID" id="94353512"/>
<evidence type="ECO:0000256" key="2">
    <source>
        <dbReference type="ARBA" id="ARBA00013047"/>
    </source>
</evidence>
<keyword evidence="8" id="KW-1185">Reference proteome</keyword>
<protein>
    <recommendedName>
        <fullName evidence="2">phosphoribosylformylglycinamidine cyclo-ligase</fullName>
        <ecNumber evidence="2">6.3.3.1</ecNumber>
    </recommendedName>
</protein>
<reference evidence="7 8" key="1">
    <citation type="journal article" date="2021" name="Genome Biol.">
        <title>AFLAP: assembly-free linkage analysis pipeline using k-mers from genome sequencing data.</title>
        <authorList>
            <person name="Fletcher K."/>
            <person name="Zhang L."/>
            <person name="Gil J."/>
            <person name="Han R."/>
            <person name="Cavanaugh K."/>
            <person name="Michelmore R."/>
        </authorList>
    </citation>
    <scope>NUCLEOTIDE SEQUENCE [LARGE SCALE GENOMIC DNA]</scope>
    <source>
        <strain evidence="7 8">SF5</strain>
    </source>
</reference>
<dbReference type="GO" id="GO:0004641">
    <property type="term" value="F:phosphoribosylformylglycinamidine cyclo-ligase activity"/>
    <property type="evidence" value="ECO:0007669"/>
    <property type="project" value="UniProtKB-EC"/>
</dbReference>
<evidence type="ECO:0000259" key="6">
    <source>
        <dbReference type="Pfam" id="PF02769"/>
    </source>
</evidence>
<dbReference type="PANTHER" id="PTHR10520">
    <property type="entry name" value="TRIFUNCTIONAL PURINE BIOSYNTHETIC PROTEIN ADENOSINE-3-RELATED"/>
    <property type="match status" value="1"/>
</dbReference>
<dbReference type="GO" id="GO:0046084">
    <property type="term" value="P:adenine biosynthetic process"/>
    <property type="evidence" value="ECO:0007669"/>
    <property type="project" value="TreeGrafter"/>
</dbReference>
<name>A0A976NYT1_BRELC</name>
<evidence type="ECO:0000313" key="7">
    <source>
        <dbReference type="EMBL" id="TDH73000.1"/>
    </source>
</evidence>
<sequence>MSGLAYSDPCPFEAGKTLGECLLTPTKIYVKQLMPTIKSGRINALAHITGGGLLENIPRVLTKDLAVKIDCSSWPLPPVFKWLQKLGNVSNTELSRTFNCGIGMVMLLPEANVAEVTRQVAATGEKVYRLGTTIARAFNADQVQLDGILA</sequence>
<evidence type="ECO:0000256" key="4">
    <source>
        <dbReference type="ARBA" id="ARBA00022741"/>
    </source>
</evidence>
<dbReference type="PANTHER" id="PTHR10520:SF12">
    <property type="entry name" value="TRIFUNCTIONAL PURINE BIOSYNTHETIC PROTEIN ADENOSINE-3"/>
    <property type="match status" value="1"/>
</dbReference>
<dbReference type="EC" id="6.3.3.1" evidence="2"/>
<comment type="caution">
    <text evidence="7">The sequence shown here is derived from an EMBL/GenBank/DDBJ whole genome shotgun (WGS) entry which is preliminary data.</text>
</comment>
<dbReference type="GO" id="GO:0006189">
    <property type="term" value="P:'de novo' IMP biosynthetic process"/>
    <property type="evidence" value="ECO:0007669"/>
    <property type="project" value="InterPro"/>
</dbReference>
<evidence type="ECO:0000256" key="3">
    <source>
        <dbReference type="ARBA" id="ARBA00022598"/>
    </source>
</evidence>
<keyword evidence="4" id="KW-0547">Nucleotide-binding</keyword>
<gene>
    <name evidence="7" type="ORF">CCR75_009804</name>
</gene>
<dbReference type="RefSeq" id="XP_067822499.1">
    <property type="nucleotide sequence ID" value="XM_067967841.1"/>
</dbReference>
<organism evidence="7 8">
    <name type="scientific">Bremia lactucae</name>
    <name type="common">Lettuce downy mildew</name>
    <dbReference type="NCBI Taxonomy" id="4779"/>
    <lineage>
        <taxon>Eukaryota</taxon>
        <taxon>Sar</taxon>
        <taxon>Stramenopiles</taxon>
        <taxon>Oomycota</taxon>
        <taxon>Peronosporomycetes</taxon>
        <taxon>Peronosporales</taxon>
        <taxon>Peronosporaceae</taxon>
        <taxon>Bremia</taxon>
    </lineage>
</organism>
<evidence type="ECO:0000256" key="5">
    <source>
        <dbReference type="ARBA" id="ARBA00022840"/>
    </source>
</evidence>
<dbReference type="InterPro" id="IPR004733">
    <property type="entry name" value="PurM_cligase"/>
</dbReference>
<dbReference type="GO" id="GO:0005829">
    <property type="term" value="C:cytosol"/>
    <property type="evidence" value="ECO:0007669"/>
    <property type="project" value="TreeGrafter"/>
</dbReference>
<dbReference type="Pfam" id="PF02769">
    <property type="entry name" value="AIRS_C"/>
    <property type="match status" value="1"/>
</dbReference>
<dbReference type="GO" id="GO:0005524">
    <property type="term" value="F:ATP binding"/>
    <property type="evidence" value="ECO:0007669"/>
    <property type="project" value="UniProtKB-KW"/>
</dbReference>